<feature type="compositionally biased region" description="Low complexity" evidence="3">
    <location>
        <begin position="53"/>
        <end position="67"/>
    </location>
</feature>
<dbReference type="PROSITE" id="PS50961">
    <property type="entry name" value="HTH_LA"/>
    <property type="match status" value="1"/>
</dbReference>
<comment type="caution">
    <text evidence="5">The sequence shown here is derived from an EMBL/GenBank/DDBJ whole genome shotgun (WGS) entry which is preliminary data.</text>
</comment>
<dbReference type="GO" id="GO:0005737">
    <property type="term" value="C:cytoplasm"/>
    <property type="evidence" value="ECO:0007669"/>
    <property type="project" value="UniProtKB-ARBA"/>
</dbReference>
<feature type="compositionally biased region" description="Polar residues" evidence="3">
    <location>
        <begin position="139"/>
        <end position="151"/>
    </location>
</feature>
<feature type="compositionally biased region" description="Low complexity" evidence="3">
    <location>
        <begin position="266"/>
        <end position="286"/>
    </location>
</feature>
<evidence type="ECO:0000256" key="3">
    <source>
        <dbReference type="SAM" id="MobiDB-lite"/>
    </source>
</evidence>
<dbReference type="EMBL" id="JAVIJP010000028">
    <property type="protein sequence ID" value="KAL3634307.1"/>
    <property type="molecule type" value="Genomic_DNA"/>
</dbReference>
<feature type="compositionally biased region" description="Gly residues" evidence="3">
    <location>
        <begin position="191"/>
        <end position="202"/>
    </location>
</feature>
<keyword evidence="1 2" id="KW-0694">RNA-binding</keyword>
<dbReference type="Gene3D" id="1.10.10.10">
    <property type="entry name" value="Winged helix-like DNA-binding domain superfamily/Winged helix DNA-binding domain"/>
    <property type="match status" value="1"/>
</dbReference>
<feature type="region of interest" description="Disordered" evidence="3">
    <location>
        <begin position="493"/>
        <end position="541"/>
    </location>
</feature>
<feature type="region of interest" description="Disordered" evidence="3">
    <location>
        <begin position="1"/>
        <end position="234"/>
    </location>
</feature>
<feature type="region of interest" description="Disordered" evidence="3">
    <location>
        <begin position="246"/>
        <end position="305"/>
    </location>
</feature>
<dbReference type="SUPFAM" id="SSF46785">
    <property type="entry name" value="Winged helix' DNA-binding domain"/>
    <property type="match status" value="1"/>
</dbReference>
<dbReference type="InterPro" id="IPR006630">
    <property type="entry name" value="La_HTH"/>
</dbReference>
<protein>
    <recommendedName>
        <fullName evidence="4">HTH La-type RNA-binding domain-containing protein</fullName>
    </recommendedName>
</protein>
<feature type="compositionally biased region" description="Low complexity" evidence="3">
    <location>
        <begin position="168"/>
        <end position="183"/>
    </location>
</feature>
<dbReference type="InterPro" id="IPR036390">
    <property type="entry name" value="WH_DNA-bd_sf"/>
</dbReference>
<dbReference type="PANTHER" id="PTHR22792">
    <property type="entry name" value="LUPUS LA PROTEIN-RELATED"/>
    <property type="match status" value="1"/>
</dbReference>
<dbReference type="SMART" id="SM00715">
    <property type="entry name" value="LA"/>
    <property type="match status" value="1"/>
</dbReference>
<feature type="compositionally biased region" description="Basic and acidic residues" evidence="3">
    <location>
        <begin position="518"/>
        <end position="541"/>
    </location>
</feature>
<evidence type="ECO:0000256" key="1">
    <source>
        <dbReference type="ARBA" id="ARBA00022884"/>
    </source>
</evidence>
<dbReference type="InterPro" id="IPR036388">
    <property type="entry name" value="WH-like_DNA-bd_sf"/>
</dbReference>
<dbReference type="PANTHER" id="PTHR22792:SF132">
    <property type="entry name" value="LA-RELATED PROTEIN 1"/>
    <property type="match status" value="1"/>
</dbReference>
<dbReference type="GO" id="GO:0003723">
    <property type="term" value="F:RNA binding"/>
    <property type="evidence" value="ECO:0007669"/>
    <property type="project" value="UniProtKB-UniRule"/>
</dbReference>
<dbReference type="AlphaFoldDB" id="A0ABD3D0H1"/>
<sequence length="541" mass="57785">MSGMVNDMAPPAPTTDANAASNGGGSSVSSPQSHRRNLTSPWASVVRGDSEQPSAAAAPGSSSSPPAEQQVSVPENTLVENSGSEAQPESPDVNNDTNAGQQRRPVWNRPSNGVVEPASVMGGSVSWPALSEITRPVLRSSTDSPRPVSNGSPSSSQVPIISPPPQRPSNNNAHGNPTGNNTPTRHRRNRNGGGGGGGGGGNSSSSGPSQGSGPSQTTLNQPTLSTPPPFPVFDVMVPVMDTTAIRGSRPQSHTGNNHSLHRNNNSRRGNYGSRPHNTNNNNYNNHGGRRDQDRRDVHHHPQPYVPPMGYMQPHLPPGVGPFIPPPPPVRIFSGYDMASPPFFYVPTMPPESFRAMPPVPSPLPMHFTPSIESSLTQLIVNQIDFYFSEDNLVKDNYLRSNMDDQGWVSVALIASFRRVRDLTKDIPNEIPVILESLRYSTVVEVQGDKLRKRDGWNKWLYSSGRRNSDSGTNAPSSSENVLATSIQQVSLDDATSNVDGNTPGGEALPEMATSSSVSHDELTGESRLTKGDDAADATHRD</sequence>
<dbReference type="CDD" id="cd07323">
    <property type="entry name" value="LAM"/>
    <property type="match status" value="1"/>
</dbReference>
<feature type="compositionally biased region" description="Low complexity" evidence="3">
    <location>
        <begin position="203"/>
        <end position="217"/>
    </location>
</feature>
<dbReference type="InterPro" id="IPR045180">
    <property type="entry name" value="La_dom_prot"/>
</dbReference>
<organism evidence="5 6">
    <name type="scientific">Castilleja foliolosa</name>
    <dbReference type="NCBI Taxonomy" id="1961234"/>
    <lineage>
        <taxon>Eukaryota</taxon>
        <taxon>Viridiplantae</taxon>
        <taxon>Streptophyta</taxon>
        <taxon>Embryophyta</taxon>
        <taxon>Tracheophyta</taxon>
        <taxon>Spermatophyta</taxon>
        <taxon>Magnoliopsida</taxon>
        <taxon>eudicotyledons</taxon>
        <taxon>Gunneridae</taxon>
        <taxon>Pentapetalae</taxon>
        <taxon>asterids</taxon>
        <taxon>lamiids</taxon>
        <taxon>Lamiales</taxon>
        <taxon>Orobanchaceae</taxon>
        <taxon>Pedicularideae</taxon>
        <taxon>Castillejinae</taxon>
        <taxon>Castilleja</taxon>
    </lineage>
</organism>
<reference evidence="6" key="1">
    <citation type="journal article" date="2024" name="IScience">
        <title>Strigolactones Initiate the Formation of Haustorium-like Structures in Castilleja.</title>
        <authorList>
            <person name="Buerger M."/>
            <person name="Peterson D."/>
            <person name="Chory J."/>
        </authorList>
    </citation>
    <scope>NUCLEOTIDE SEQUENCE [LARGE SCALE GENOMIC DNA]</scope>
</reference>
<feature type="compositionally biased region" description="Polar residues" evidence="3">
    <location>
        <begin position="69"/>
        <end position="101"/>
    </location>
</feature>
<feature type="domain" description="HTH La-type RNA-binding" evidence="4">
    <location>
        <begin position="369"/>
        <end position="462"/>
    </location>
</feature>
<evidence type="ECO:0000256" key="2">
    <source>
        <dbReference type="PROSITE-ProRule" id="PRU00332"/>
    </source>
</evidence>
<dbReference type="Proteomes" id="UP001632038">
    <property type="component" value="Unassembled WGS sequence"/>
</dbReference>
<proteinExistence type="predicted"/>
<dbReference type="Pfam" id="PF05383">
    <property type="entry name" value="La"/>
    <property type="match status" value="1"/>
</dbReference>
<keyword evidence="6" id="KW-1185">Reference proteome</keyword>
<gene>
    <name evidence="5" type="ORF">CASFOL_021361</name>
</gene>
<name>A0ABD3D0H1_9LAMI</name>
<evidence type="ECO:0000313" key="5">
    <source>
        <dbReference type="EMBL" id="KAL3634307.1"/>
    </source>
</evidence>
<evidence type="ECO:0000313" key="6">
    <source>
        <dbReference type="Proteomes" id="UP001632038"/>
    </source>
</evidence>
<accession>A0ABD3D0H1</accession>
<feature type="compositionally biased region" description="Low complexity" evidence="3">
    <location>
        <begin position="1"/>
        <end position="21"/>
    </location>
</feature>
<evidence type="ECO:0000259" key="4">
    <source>
        <dbReference type="PROSITE" id="PS50961"/>
    </source>
</evidence>